<feature type="chain" id="PRO_5014610755" evidence="1">
    <location>
        <begin position="33"/>
        <end position="133"/>
    </location>
</feature>
<accession>A0A2M4C6U1</accession>
<reference evidence="2" key="1">
    <citation type="submission" date="2018-01" db="EMBL/GenBank/DDBJ databases">
        <title>An insight into the sialome of Amazonian anophelines.</title>
        <authorList>
            <person name="Ribeiro J.M."/>
            <person name="Scarpassa V."/>
            <person name="Calvo E."/>
        </authorList>
    </citation>
    <scope>NUCLEOTIDE SEQUENCE</scope>
    <source>
        <tissue evidence="2">Salivary glands</tissue>
    </source>
</reference>
<protein>
    <submittedName>
        <fullName evidence="2">Putative secreted protein</fullName>
    </submittedName>
</protein>
<dbReference type="AlphaFoldDB" id="A0A2M4C6U1"/>
<sequence>MMMVVTVTTVLLDSRLHFVSLVAAAAVIAGRAETHAHTKGTSSVRMRRADGTAEGHRELRLNCAPSSNAARRPVVTGALARRCRMQLVCIQSSRLCVDFAALTVYWKEKQKANPRGMCNFRHNMEASREQCQI</sequence>
<feature type="signal peptide" evidence="1">
    <location>
        <begin position="1"/>
        <end position="32"/>
    </location>
</feature>
<keyword evidence="1" id="KW-0732">Signal</keyword>
<evidence type="ECO:0000256" key="1">
    <source>
        <dbReference type="SAM" id="SignalP"/>
    </source>
</evidence>
<evidence type="ECO:0000313" key="2">
    <source>
        <dbReference type="EMBL" id="MBW61033.1"/>
    </source>
</evidence>
<dbReference type="EMBL" id="GGFJ01011892">
    <property type="protein sequence ID" value="MBW61033.1"/>
    <property type="molecule type" value="Transcribed_RNA"/>
</dbReference>
<organism evidence="2">
    <name type="scientific">Anopheles marajoara</name>
    <dbReference type="NCBI Taxonomy" id="58244"/>
    <lineage>
        <taxon>Eukaryota</taxon>
        <taxon>Metazoa</taxon>
        <taxon>Ecdysozoa</taxon>
        <taxon>Arthropoda</taxon>
        <taxon>Hexapoda</taxon>
        <taxon>Insecta</taxon>
        <taxon>Pterygota</taxon>
        <taxon>Neoptera</taxon>
        <taxon>Endopterygota</taxon>
        <taxon>Diptera</taxon>
        <taxon>Nematocera</taxon>
        <taxon>Culicoidea</taxon>
        <taxon>Culicidae</taxon>
        <taxon>Anophelinae</taxon>
        <taxon>Anopheles</taxon>
    </lineage>
</organism>
<name>A0A2M4C6U1_9DIPT</name>
<proteinExistence type="predicted"/>